<evidence type="ECO:0000256" key="2">
    <source>
        <dbReference type="ARBA" id="ARBA00023136"/>
    </source>
</evidence>
<dbReference type="PANTHER" id="PTHR16091:SF3">
    <property type="entry name" value="TETRATRICOPEPTIDE REPEAT PROTEIN 17"/>
    <property type="match status" value="1"/>
</dbReference>
<evidence type="ECO:0000259" key="5">
    <source>
        <dbReference type="Pfam" id="PF02931"/>
    </source>
</evidence>
<dbReference type="PROSITE" id="PS00236">
    <property type="entry name" value="NEUROTR_ION_CHANNEL"/>
    <property type="match status" value="1"/>
</dbReference>
<feature type="domain" description="Neurotransmitter-gated ion-channel ligand-binding" evidence="5">
    <location>
        <begin position="1199"/>
        <end position="1320"/>
    </location>
</feature>
<dbReference type="InterPro" id="IPR019734">
    <property type="entry name" value="TPR_rpt"/>
</dbReference>
<dbReference type="SUPFAM" id="SSF48452">
    <property type="entry name" value="TPR-like"/>
    <property type="match status" value="1"/>
</dbReference>
<dbReference type="SUPFAM" id="SSF90112">
    <property type="entry name" value="Neurotransmitter-gated ion-channel transmembrane pore"/>
    <property type="match status" value="1"/>
</dbReference>
<dbReference type="PROSITE" id="PS50005">
    <property type="entry name" value="TPR"/>
    <property type="match status" value="1"/>
</dbReference>
<dbReference type="GO" id="GO:0005737">
    <property type="term" value="C:cytoplasm"/>
    <property type="evidence" value="ECO:0007669"/>
    <property type="project" value="TreeGrafter"/>
</dbReference>
<dbReference type="GO" id="GO:0015629">
    <property type="term" value="C:actin cytoskeleton"/>
    <property type="evidence" value="ECO:0007669"/>
    <property type="project" value="TreeGrafter"/>
</dbReference>
<dbReference type="Gene3D" id="2.70.170.10">
    <property type="entry name" value="Neurotransmitter-gated ion-channel ligand-binding domain"/>
    <property type="match status" value="2"/>
</dbReference>
<feature type="transmembrane region" description="Helical" evidence="4">
    <location>
        <begin position="1568"/>
        <end position="1589"/>
    </location>
</feature>
<accession>A0AAF5CYE4</accession>
<dbReference type="PANTHER" id="PTHR16091">
    <property type="entry name" value="TTC17 PROTEIN"/>
    <property type="match status" value="1"/>
</dbReference>
<protein>
    <submittedName>
        <fullName evidence="8">Neurotransmitter-gated ion-channel ligand-binding domain-containing protein</fullName>
    </submittedName>
</protein>
<feature type="domain" description="Neurotransmitter-gated ion-channel ligand-binding" evidence="5">
    <location>
        <begin position="1133"/>
        <end position="1184"/>
    </location>
</feature>
<dbReference type="CDD" id="cd19051">
    <property type="entry name" value="LGIC_TM_cation"/>
    <property type="match status" value="1"/>
</dbReference>
<dbReference type="InterPro" id="IPR011990">
    <property type="entry name" value="TPR-like_helical_dom_sf"/>
</dbReference>
<evidence type="ECO:0000259" key="6">
    <source>
        <dbReference type="Pfam" id="PF02932"/>
    </source>
</evidence>
<reference evidence="8" key="1">
    <citation type="submission" date="2024-02" db="UniProtKB">
        <authorList>
            <consortium name="WormBaseParasite"/>
        </authorList>
    </citation>
    <scope>IDENTIFICATION</scope>
</reference>
<dbReference type="InterPro" id="IPR036734">
    <property type="entry name" value="Neur_chan_lig-bd_sf"/>
</dbReference>
<dbReference type="WBParaSite" id="TCONS_00003615.p1">
    <property type="protein sequence ID" value="TCONS_00003615.p1"/>
    <property type="gene ID" value="XLOC_000004"/>
</dbReference>
<feature type="transmembrane region" description="Helical" evidence="4">
    <location>
        <begin position="1080"/>
        <end position="1099"/>
    </location>
</feature>
<dbReference type="GO" id="GO:0030041">
    <property type="term" value="P:actin filament polymerization"/>
    <property type="evidence" value="ECO:0007669"/>
    <property type="project" value="TreeGrafter"/>
</dbReference>
<evidence type="ECO:0000256" key="3">
    <source>
        <dbReference type="PROSITE-ProRule" id="PRU00339"/>
    </source>
</evidence>
<feature type="repeat" description="TPR" evidence="3">
    <location>
        <begin position="1019"/>
        <end position="1052"/>
    </location>
</feature>
<sequence length="1604" mass="186959">FIFINIMKLICITAGIILSLFFLFLSISAVTHWQLNQDGTVIQPVSNSPYQMKSPQSLNKMMEQIRNVDMLITNKENVKREIAEIQKKLDKDIPDLEEQIKSTDGDCISSRDLESTESSDVGFALLAAGKIEEANNVFREEVNKNPNCQLARKKLAYARCYLKLKAALESSHRNLMSIFEKYDRYKERLAFVQELQKRVSDNMLNEEEREQNMLVADFFSYGTIDYSICKPIVENNKMAIKCKVSDWQNYNATVFMKYINKFTSEFELRKNKKKIDSSKQNKGDGYIEQELPIEDIKMADNFYKGLKKFSNLDTKDFFEEIGFIKNGFIGKYQFYDENEDFEMKNRLNSIQKKEFDNSIFSIFHTKGRILGTPNEISSIAKEAVTKYLNLNNGLNHPLPWLEPYCKKPDSRIIQSPDKYMRDELYKVTGLNPNEIPIVEIGQRIKTLMDNNFKPFWLLANLAAMYFRAVGRIGDAYNCLKYTVEHEYEAYDHSYTLFHFYDINFFMPLFNYTTQNSIINSQELLKKMNEGDFKKNLDNNPYYLYLYNLVHLTSYRENANFNKIKKSLTKIVHLKEPYDNILTLNAIECLEILKCLEEFSKSIPKNKYYLQCCDKNQNVYCLPMVNYCFAPSKYPIGLCYSSHDTSKKLDGLSWLLYYILPSKKIDNEKKEVPLMVSDPISLAIINAANKKIEKDIKIEEEKFNINSNVTYEMPLDYGGYNKKLFFKNTRFVKKQMHKFKDNIVIFDAPEKELNVPLEELTSLWKSIDGEMVHDLKNIKDRREILHYDLKFLNKIPEPFSEQVKKGMLYLKPPKDKETLDTFCYMYNKNPINIDQPVSTWVSVTAKGINMEDYLDLNMVVPGIANLEPVCPGIENDKSDISKLTLDYLPAFLFRDQFYFYKPEKALKDTLRSLGNDGEKIEHVAARLTLAMRVSKMSLKTAENQDSGVHWTLTTASTLYWRVKGDAVNAVKCLRHSLKNAPANMRDVALINMANIYHQAGFYHSALYAGGRALEISPELVAIHFTLANIYASMGDNDRALKFYYSTIALQSNFQPAKDRIRAIICQNKDNSFELIERLKNIIFVSDILIVMKLYLIILFVSNITSTFFSKHFNVNTYTSKNVQRKDNIPYLYMLHKDLFENYISDVRPIHNDSLPIEVTIQFWLKQVLKVNERDQTIRLYLWLELLFIIGKEYIKYINFFFSANMNVEESDMEKNVVIKFDGSVVLFRSTITDVTCNLNLADFPFDNQICYVTLASWSMDSSKIQLKPIDMNINSSYLELYVQHSMWRMLGMRHKTFLKYYDCCVNAFPDITFFFVLQRSPSYYIFSLIIPSTFITVVTIVGFFTPHSTTGENTEKVSLGVTALLSMAIIMMMVSDEVPGTSDVVPLIGKYYIGLIGLIFAAAFSTTVTLHFQLRANVGIRMSEHLRNLLFIKVARNRIFQFFFTLQMKKRSVKDMKNTTLLSGLQTANIMMNSHLIKSNLTQAFLKRDSLLENSNSYYNFKNYNDNVWKLKENFIYFENEEIVDSKLRQVFYKILNHISDISFIMKHEQERRIIITEWQQAARILERLLMLFYLFATALFHVIMLTNTYNEISLSDEVLEKIKK</sequence>
<dbReference type="Proteomes" id="UP000035681">
    <property type="component" value="Unplaced"/>
</dbReference>
<comment type="subcellular location">
    <subcellularLocation>
        <location evidence="1">Membrane</location>
        <topology evidence="1">Multi-pass membrane protein</topology>
    </subcellularLocation>
</comment>
<proteinExistence type="predicted"/>
<dbReference type="Gene3D" id="1.25.40.10">
    <property type="entry name" value="Tetratricopeptide repeat domain"/>
    <property type="match status" value="1"/>
</dbReference>
<dbReference type="InterPro" id="IPR006029">
    <property type="entry name" value="Neurotrans-gated_channel_TM"/>
</dbReference>
<dbReference type="SUPFAM" id="SSF63712">
    <property type="entry name" value="Nicotinic receptor ligand binding domain-like"/>
    <property type="match status" value="1"/>
</dbReference>
<dbReference type="InterPro" id="IPR006202">
    <property type="entry name" value="Neur_chan_lig-bd"/>
</dbReference>
<feature type="domain" description="Neurotransmitter-gated ion-channel transmembrane" evidence="6">
    <location>
        <begin position="1327"/>
        <end position="1584"/>
    </location>
</feature>
<keyword evidence="7" id="KW-1185">Reference proteome</keyword>
<dbReference type="Pfam" id="PF02932">
    <property type="entry name" value="Neur_chan_memb"/>
    <property type="match status" value="1"/>
</dbReference>
<feature type="transmembrane region" description="Helical" evidence="4">
    <location>
        <begin position="1390"/>
        <end position="1411"/>
    </location>
</feature>
<evidence type="ECO:0000256" key="1">
    <source>
        <dbReference type="ARBA" id="ARBA00004141"/>
    </source>
</evidence>
<dbReference type="GO" id="GO:0016020">
    <property type="term" value="C:membrane"/>
    <property type="evidence" value="ECO:0007669"/>
    <property type="project" value="UniProtKB-SubCell"/>
</dbReference>
<dbReference type="Pfam" id="PF02931">
    <property type="entry name" value="Neur_chan_LBD"/>
    <property type="match status" value="2"/>
</dbReference>
<evidence type="ECO:0000313" key="8">
    <source>
        <dbReference type="WBParaSite" id="TCONS_00003615.p1"/>
    </source>
</evidence>
<keyword evidence="2 4" id="KW-0472">Membrane</keyword>
<dbReference type="InterPro" id="IPR038050">
    <property type="entry name" value="Neuro_actylchol_rec"/>
</dbReference>
<evidence type="ECO:0000256" key="4">
    <source>
        <dbReference type="SAM" id="Phobius"/>
    </source>
</evidence>
<dbReference type="AlphaFoldDB" id="A0AAF5CYE4"/>
<feature type="transmembrane region" description="Helical" evidence="4">
    <location>
        <begin position="1322"/>
        <end position="1344"/>
    </location>
</feature>
<dbReference type="InterPro" id="IPR052630">
    <property type="entry name" value="TTC17"/>
</dbReference>
<dbReference type="SMART" id="SM00028">
    <property type="entry name" value="TPR"/>
    <property type="match status" value="2"/>
</dbReference>
<dbReference type="InterPro" id="IPR018000">
    <property type="entry name" value="Neurotransmitter_ion_chnl_CS"/>
</dbReference>
<dbReference type="Gene3D" id="1.20.58.390">
    <property type="entry name" value="Neurotransmitter-gated ion-channel transmembrane domain"/>
    <property type="match status" value="1"/>
</dbReference>
<feature type="transmembrane region" description="Helical" evidence="4">
    <location>
        <begin position="1356"/>
        <end position="1374"/>
    </location>
</feature>
<keyword evidence="4" id="KW-1133">Transmembrane helix</keyword>
<dbReference type="GO" id="GO:0005230">
    <property type="term" value="F:extracellular ligand-gated monoatomic ion channel activity"/>
    <property type="evidence" value="ECO:0007669"/>
    <property type="project" value="InterPro"/>
</dbReference>
<feature type="transmembrane region" description="Helical" evidence="4">
    <location>
        <begin position="1296"/>
        <end position="1316"/>
    </location>
</feature>
<name>A0AAF5CYE4_STRER</name>
<keyword evidence="4" id="KW-0812">Transmembrane</keyword>
<organism evidence="7 8">
    <name type="scientific">Strongyloides stercoralis</name>
    <name type="common">Threadworm</name>
    <dbReference type="NCBI Taxonomy" id="6248"/>
    <lineage>
        <taxon>Eukaryota</taxon>
        <taxon>Metazoa</taxon>
        <taxon>Ecdysozoa</taxon>
        <taxon>Nematoda</taxon>
        <taxon>Chromadorea</taxon>
        <taxon>Rhabditida</taxon>
        <taxon>Tylenchina</taxon>
        <taxon>Panagrolaimomorpha</taxon>
        <taxon>Strongyloidoidea</taxon>
        <taxon>Strongyloididae</taxon>
        <taxon>Strongyloides</taxon>
    </lineage>
</organism>
<dbReference type="InterPro" id="IPR036719">
    <property type="entry name" value="Neuro-gated_channel_TM_sf"/>
</dbReference>
<keyword evidence="3" id="KW-0802">TPR repeat</keyword>
<evidence type="ECO:0000313" key="7">
    <source>
        <dbReference type="Proteomes" id="UP000035681"/>
    </source>
</evidence>